<protein>
    <recommendedName>
        <fullName evidence="4">MARVEL domain-containing protein</fullName>
    </recommendedName>
</protein>
<dbReference type="InParanoid" id="A0A316YLF6"/>
<evidence type="ECO:0000313" key="2">
    <source>
        <dbReference type="EMBL" id="PWN90022.1"/>
    </source>
</evidence>
<dbReference type="RefSeq" id="XP_025377220.1">
    <property type="nucleotide sequence ID" value="XM_025518788.1"/>
</dbReference>
<proteinExistence type="predicted"/>
<evidence type="ECO:0000313" key="3">
    <source>
        <dbReference type="Proteomes" id="UP000245768"/>
    </source>
</evidence>
<dbReference type="OrthoDB" id="1436450at2759"/>
<dbReference type="InterPro" id="IPR037737">
    <property type="entry name" value="Srf1"/>
</dbReference>
<dbReference type="GO" id="GO:0071944">
    <property type="term" value="C:cell periphery"/>
    <property type="evidence" value="ECO:0007669"/>
    <property type="project" value="TreeGrafter"/>
</dbReference>
<dbReference type="PANTHER" id="PTHR36819">
    <property type="entry name" value="REGULATOR OF PHOSPHOLIPASE D SRF1"/>
    <property type="match status" value="1"/>
</dbReference>
<evidence type="ECO:0008006" key="4">
    <source>
        <dbReference type="Google" id="ProtNLM"/>
    </source>
</evidence>
<reference evidence="2 3" key="1">
    <citation type="journal article" date="2018" name="Mol. Biol. Evol.">
        <title>Broad Genomic Sampling Reveals a Smut Pathogenic Ancestry of the Fungal Clade Ustilaginomycotina.</title>
        <authorList>
            <person name="Kijpornyongpan T."/>
            <person name="Mondo S.J."/>
            <person name="Barry K."/>
            <person name="Sandor L."/>
            <person name="Lee J."/>
            <person name="Lipzen A."/>
            <person name="Pangilinan J."/>
            <person name="LaButti K."/>
            <person name="Hainaut M."/>
            <person name="Henrissat B."/>
            <person name="Grigoriev I.V."/>
            <person name="Spatafora J.W."/>
            <person name="Aime M.C."/>
        </authorList>
    </citation>
    <scope>NUCLEOTIDE SEQUENCE [LARGE SCALE GENOMIC DNA]</scope>
    <source>
        <strain evidence="2 3">MCA 4198</strain>
    </source>
</reference>
<sequence length="203" mass="22840">MTPAKQASQRRGSKQTTLAWWRTFLLHNAFVPLLFRLINITFTTTTLAVAIKLYQILRDEDAPDAVGSSPIVAIIFSPLTLLHVGIQIWLEYFSRPIGLWRVGSKLFYTLTELIFVCLWSAELSLSFDNYFTSTLVCTTFDSPYAGNDSPTVTGNQVLNNPGKKPYICRLQGALIGLVFTSLLAYVIVLTVSLFRIFVRVSRH</sequence>
<dbReference type="PANTHER" id="PTHR36819:SF1">
    <property type="entry name" value="REGULATOR OF PHOSPHOLIPASE D SRF1"/>
    <property type="match status" value="1"/>
</dbReference>
<gene>
    <name evidence="2" type="ORF">FA10DRAFT_229407</name>
</gene>
<name>A0A316YLF6_9BASI</name>
<feature type="transmembrane region" description="Helical" evidence="1">
    <location>
        <begin position="71"/>
        <end position="90"/>
    </location>
</feature>
<feature type="transmembrane region" description="Helical" evidence="1">
    <location>
        <begin position="173"/>
        <end position="198"/>
    </location>
</feature>
<evidence type="ECO:0000256" key="1">
    <source>
        <dbReference type="SAM" id="Phobius"/>
    </source>
</evidence>
<dbReference type="AlphaFoldDB" id="A0A316YLF6"/>
<dbReference type="GO" id="GO:0000324">
    <property type="term" value="C:fungal-type vacuole"/>
    <property type="evidence" value="ECO:0007669"/>
    <property type="project" value="TreeGrafter"/>
</dbReference>
<feature type="transmembrane region" description="Helical" evidence="1">
    <location>
        <begin position="30"/>
        <end position="51"/>
    </location>
</feature>
<feature type="transmembrane region" description="Helical" evidence="1">
    <location>
        <begin position="102"/>
        <end position="121"/>
    </location>
</feature>
<keyword evidence="1" id="KW-0812">Transmembrane</keyword>
<organism evidence="2 3">
    <name type="scientific">Acaromyces ingoldii</name>
    <dbReference type="NCBI Taxonomy" id="215250"/>
    <lineage>
        <taxon>Eukaryota</taxon>
        <taxon>Fungi</taxon>
        <taxon>Dikarya</taxon>
        <taxon>Basidiomycota</taxon>
        <taxon>Ustilaginomycotina</taxon>
        <taxon>Exobasidiomycetes</taxon>
        <taxon>Exobasidiales</taxon>
        <taxon>Cryptobasidiaceae</taxon>
        <taxon>Acaromyces</taxon>
    </lineage>
</organism>
<keyword evidence="1" id="KW-0472">Membrane</keyword>
<keyword evidence="3" id="KW-1185">Reference proteome</keyword>
<dbReference type="Proteomes" id="UP000245768">
    <property type="component" value="Unassembled WGS sequence"/>
</dbReference>
<dbReference type="GeneID" id="37040704"/>
<keyword evidence="1" id="KW-1133">Transmembrane helix</keyword>
<dbReference type="EMBL" id="KZ819636">
    <property type="protein sequence ID" value="PWN90022.1"/>
    <property type="molecule type" value="Genomic_DNA"/>
</dbReference>
<accession>A0A316YLF6</accession>